<feature type="region of interest" description="Disordered" evidence="1">
    <location>
        <begin position="1"/>
        <end position="24"/>
    </location>
</feature>
<gene>
    <name evidence="2" type="ORF">QQF64_022399</name>
</gene>
<keyword evidence="3" id="KW-1185">Reference proteome</keyword>
<organism evidence="2 3">
    <name type="scientific">Cirrhinus molitorella</name>
    <name type="common">mud carp</name>
    <dbReference type="NCBI Taxonomy" id="172907"/>
    <lineage>
        <taxon>Eukaryota</taxon>
        <taxon>Metazoa</taxon>
        <taxon>Chordata</taxon>
        <taxon>Craniata</taxon>
        <taxon>Vertebrata</taxon>
        <taxon>Euteleostomi</taxon>
        <taxon>Actinopterygii</taxon>
        <taxon>Neopterygii</taxon>
        <taxon>Teleostei</taxon>
        <taxon>Ostariophysi</taxon>
        <taxon>Cypriniformes</taxon>
        <taxon>Cyprinidae</taxon>
        <taxon>Labeoninae</taxon>
        <taxon>Labeonini</taxon>
        <taxon>Cirrhinus</taxon>
    </lineage>
</organism>
<evidence type="ECO:0000256" key="1">
    <source>
        <dbReference type="SAM" id="MobiDB-lite"/>
    </source>
</evidence>
<dbReference type="Proteomes" id="UP001558613">
    <property type="component" value="Unassembled WGS sequence"/>
</dbReference>
<sequence length="92" mass="10593">MQRSVVFSTSAAGPEQNRFCPRGRREEKTGAGINIVTGSEYYIIKRVVSIEHRSPCCAREKKQNQTEWRTEFPCKVLPHTSKTERLRLVQAQ</sequence>
<evidence type="ECO:0000313" key="2">
    <source>
        <dbReference type="EMBL" id="KAL1249081.1"/>
    </source>
</evidence>
<evidence type="ECO:0000313" key="3">
    <source>
        <dbReference type="Proteomes" id="UP001558613"/>
    </source>
</evidence>
<dbReference type="EMBL" id="JAYMGO010000024">
    <property type="protein sequence ID" value="KAL1249081.1"/>
    <property type="molecule type" value="Genomic_DNA"/>
</dbReference>
<protein>
    <submittedName>
        <fullName evidence="2">Uncharacterized protein</fullName>
    </submittedName>
</protein>
<comment type="caution">
    <text evidence="2">The sequence shown here is derived from an EMBL/GenBank/DDBJ whole genome shotgun (WGS) entry which is preliminary data.</text>
</comment>
<accession>A0ABR3L832</accession>
<reference evidence="2 3" key="1">
    <citation type="submission" date="2023-09" db="EMBL/GenBank/DDBJ databases">
        <authorList>
            <person name="Wang M."/>
        </authorList>
    </citation>
    <scope>NUCLEOTIDE SEQUENCE [LARGE SCALE GENOMIC DNA]</scope>
    <source>
        <strain evidence="2">GT-2023</strain>
        <tissue evidence="2">Liver</tissue>
    </source>
</reference>
<name>A0ABR3L832_9TELE</name>
<proteinExistence type="predicted"/>
<feature type="compositionally biased region" description="Polar residues" evidence="1">
    <location>
        <begin position="1"/>
        <end position="11"/>
    </location>
</feature>